<evidence type="ECO:0000313" key="6">
    <source>
        <dbReference type="EMBL" id="MBD3689554.1"/>
    </source>
</evidence>
<dbReference type="AlphaFoldDB" id="A0A8I0GGF0"/>
<dbReference type="PROSITE" id="PS00122">
    <property type="entry name" value="CARBOXYLESTERASE_B_1"/>
    <property type="match status" value="1"/>
</dbReference>
<accession>A0A8I0GGF0</accession>
<dbReference type="GO" id="GO:0016787">
    <property type="term" value="F:hydrolase activity"/>
    <property type="evidence" value="ECO:0007669"/>
    <property type="project" value="UniProtKB-KW"/>
</dbReference>
<evidence type="ECO:0000259" key="5">
    <source>
        <dbReference type="Pfam" id="PF00135"/>
    </source>
</evidence>
<feature type="region of interest" description="Disordered" evidence="4">
    <location>
        <begin position="58"/>
        <end position="89"/>
    </location>
</feature>
<name>A0A8I0GGF0_9ACTO</name>
<keyword evidence="7" id="KW-1185">Reference proteome</keyword>
<dbReference type="InterPro" id="IPR050309">
    <property type="entry name" value="Type-B_Carboxylest/Lipase"/>
</dbReference>
<keyword evidence="2 3" id="KW-0378">Hydrolase</keyword>
<dbReference type="Proteomes" id="UP000627538">
    <property type="component" value="Unassembled WGS sequence"/>
</dbReference>
<dbReference type="Pfam" id="PF00135">
    <property type="entry name" value="COesterase"/>
    <property type="match status" value="1"/>
</dbReference>
<dbReference type="RefSeq" id="WP_191071594.1">
    <property type="nucleotide sequence ID" value="NZ_JACRUO010000001.1"/>
</dbReference>
<evidence type="ECO:0000256" key="1">
    <source>
        <dbReference type="ARBA" id="ARBA00005964"/>
    </source>
</evidence>
<dbReference type="PANTHER" id="PTHR11559">
    <property type="entry name" value="CARBOXYLESTERASE"/>
    <property type="match status" value="1"/>
</dbReference>
<protein>
    <recommendedName>
        <fullName evidence="3">Carboxylic ester hydrolase</fullName>
        <ecNumber evidence="3">3.1.1.-</ecNumber>
    </recommendedName>
</protein>
<comment type="caution">
    <text evidence="6">The sequence shown here is derived from an EMBL/GenBank/DDBJ whole genome shotgun (WGS) entry which is preliminary data.</text>
</comment>
<comment type="similarity">
    <text evidence="1 3">Belongs to the type-B carboxylesterase/lipase family.</text>
</comment>
<organism evidence="6 7">
    <name type="scientific">Nanchangia anserum</name>
    <dbReference type="NCBI Taxonomy" id="2692125"/>
    <lineage>
        <taxon>Bacteria</taxon>
        <taxon>Bacillati</taxon>
        <taxon>Actinomycetota</taxon>
        <taxon>Actinomycetes</taxon>
        <taxon>Actinomycetales</taxon>
        <taxon>Actinomycetaceae</taxon>
        <taxon>Nanchangia</taxon>
    </lineage>
</organism>
<evidence type="ECO:0000256" key="4">
    <source>
        <dbReference type="SAM" id="MobiDB-lite"/>
    </source>
</evidence>
<feature type="domain" description="Carboxylesterase type B" evidence="5">
    <location>
        <begin position="16"/>
        <end position="459"/>
    </location>
</feature>
<dbReference type="Gene3D" id="3.40.50.1820">
    <property type="entry name" value="alpha/beta hydrolase"/>
    <property type="match status" value="1"/>
</dbReference>
<proteinExistence type="inferred from homology"/>
<sequence>MVHIVEEEPVVIDHLRLRGLERSLGTGTARSWKFWSLPVSAPPVGPLRFAAPQPAPEWSGIREATRPGPTPQRRPLAEVTGIPEPSYPGEDTLTATVCTPSLDPSARLPVLVWIHGGGYKGGSPASPWYDGAAFTRDGIVTVALSYRLGFEGFGAIPGCPTNRGLLDQIAGLEWVRRSITAFGGDPDAVTIAGQSAGGGSVLALAASPAARGLFRGVIAVSPAFAPASAAEARELTDRLAAIVGVHNDREAWQGVDEEVILDAAAQLEGELAPSGLTPEDRGAALIDVDYGTSRSFGPSVEDGIIPENWIADLADVPLMIGSTAHEFTSFGHVLVPPDGQDRIDATVRERLGTVADLIERDLAGTAEAGFIAGQLLTIGIFRGPVVDVADAHERTWVYDYRVPDTRTGLAEHCMDVPAIFDCLDHPHVAHTCGPDVYPDVAADIHAAWVRFIREGEPGWQPWNRDGRARVWRPDGGEVAAAYATERALRERQAR</sequence>
<gene>
    <name evidence="6" type="ORF">H8R10_04855</name>
</gene>
<dbReference type="SUPFAM" id="SSF53474">
    <property type="entry name" value="alpha/beta-Hydrolases"/>
    <property type="match status" value="1"/>
</dbReference>
<evidence type="ECO:0000313" key="7">
    <source>
        <dbReference type="Proteomes" id="UP000627538"/>
    </source>
</evidence>
<dbReference type="EMBL" id="JACRUO010000001">
    <property type="protein sequence ID" value="MBD3689554.1"/>
    <property type="molecule type" value="Genomic_DNA"/>
</dbReference>
<dbReference type="EC" id="3.1.1.-" evidence="3"/>
<dbReference type="InterPro" id="IPR029058">
    <property type="entry name" value="AB_hydrolase_fold"/>
</dbReference>
<dbReference type="InterPro" id="IPR002018">
    <property type="entry name" value="CarbesteraseB"/>
</dbReference>
<evidence type="ECO:0000256" key="3">
    <source>
        <dbReference type="RuleBase" id="RU361235"/>
    </source>
</evidence>
<dbReference type="InterPro" id="IPR019826">
    <property type="entry name" value="Carboxylesterase_B_AS"/>
</dbReference>
<reference evidence="6 7" key="1">
    <citation type="submission" date="2020-08" db="EMBL/GenBank/DDBJ databases">
        <title>Winkia gen. nov., sp. nov., isolated from faeces of the Anser albifrons in China.</title>
        <authorList>
            <person name="Liu Q."/>
        </authorList>
    </citation>
    <scope>NUCLEOTIDE SEQUENCE [LARGE SCALE GENOMIC DNA]</scope>
    <source>
        <strain evidence="6 7">C62</strain>
    </source>
</reference>
<evidence type="ECO:0000256" key="2">
    <source>
        <dbReference type="ARBA" id="ARBA00022801"/>
    </source>
</evidence>